<dbReference type="AlphaFoldDB" id="A0A364RCW8"/>
<dbReference type="OrthoDB" id="852344at2"/>
<sequence>MKHILLISLALLFATAGSAQGLKVTDDGLDKMVLAVELDGVQMANLEMKEELKLDHNQLAQIAELNVAKYKLIEEAEQEFSSDPILLSKTIYRIKMETDKAFTSVLSDNQLRQYLELEGRNNIRFVSESDE</sequence>
<keyword evidence="3" id="KW-1185">Reference proteome</keyword>
<gene>
    <name evidence="2" type="ORF">DP923_15060</name>
</gene>
<dbReference type="EMBL" id="QMDV01000004">
    <property type="protein sequence ID" value="RAU81996.1"/>
    <property type="molecule type" value="Genomic_DNA"/>
</dbReference>
<dbReference type="RefSeq" id="WP_112306673.1">
    <property type="nucleotide sequence ID" value="NZ_QMDV01000004.1"/>
</dbReference>
<keyword evidence="1" id="KW-0732">Signal</keyword>
<reference evidence="2 3" key="2">
    <citation type="submission" date="2018-07" db="EMBL/GenBank/DDBJ databases">
        <title>Pontibacter sp. 2b14 genomic sequence and assembly.</title>
        <authorList>
            <person name="Du Z.-J."/>
        </authorList>
    </citation>
    <scope>NUCLEOTIDE SEQUENCE [LARGE SCALE GENOMIC DNA]</scope>
    <source>
        <strain evidence="2 3">2b14</strain>
    </source>
</reference>
<name>A0A364RCW8_9BACT</name>
<evidence type="ECO:0000313" key="2">
    <source>
        <dbReference type="EMBL" id="RAU81996.1"/>
    </source>
</evidence>
<reference evidence="2 3" key="1">
    <citation type="submission" date="2018-06" db="EMBL/GenBank/DDBJ databases">
        <authorList>
            <person name="Liu Z.-W."/>
        </authorList>
    </citation>
    <scope>NUCLEOTIDE SEQUENCE [LARGE SCALE GENOMIC DNA]</scope>
    <source>
        <strain evidence="2 3">2b14</strain>
    </source>
</reference>
<feature type="signal peptide" evidence="1">
    <location>
        <begin position="1"/>
        <end position="19"/>
    </location>
</feature>
<organism evidence="2 3">
    <name type="scientific">Pontibacter arcticus</name>
    <dbReference type="NCBI Taxonomy" id="2080288"/>
    <lineage>
        <taxon>Bacteria</taxon>
        <taxon>Pseudomonadati</taxon>
        <taxon>Bacteroidota</taxon>
        <taxon>Cytophagia</taxon>
        <taxon>Cytophagales</taxon>
        <taxon>Hymenobacteraceae</taxon>
        <taxon>Pontibacter</taxon>
    </lineage>
</organism>
<dbReference type="Proteomes" id="UP000251692">
    <property type="component" value="Unassembled WGS sequence"/>
</dbReference>
<accession>A0A364RCW8</accession>
<proteinExistence type="predicted"/>
<comment type="caution">
    <text evidence="2">The sequence shown here is derived from an EMBL/GenBank/DDBJ whole genome shotgun (WGS) entry which is preliminary data.</text>
</comment>
<evidence type="ECO:0000256" key="1">
    <source>
        <dbReference type="SAM" id="SignalP"/>
    </source>
</evidence>
<feature type="chain" id="PRO_5016850774" evidence="1">
    <location>
        <begin position="20"/>
        <end position="131"/>
    </location>
</feature>
<protein>
    <submittedName>
        <fullName evidence="2">Uncharacterized protein</fullName>
    </submittedName>
</protein>
<evidence type="ECO:0000313" key="3">
    <source>
        <dbReference type="Proteomes" id="UP000251692"/>
    </source>
</evidence>